<name>A0ABQ9VQT9_SAGOE</name>
<feature type="compositionally biased region" description="Basic and acidic residues" evidence="1">
    <location>
        <begin position="18"/>
        <end position="29"/>
    </location>
</feature>
<evidence type="ECO:0000313" key="3">
    <source>
        <dbReference type="Proteomes" id="UP001266305"/>
    </source>
</evidence>
<evidence type="ECO:0000256" key="1">
    <source>
        <dbReference type="SAM" id="MobiDB-lite"/>
    </source>
</evidence>
<accession>A0ABQ9VQT9</accession>
<comment type="caution">
    <text evidence="2">The sequence shown here is derived from an EMBL/GenBank/DDBJ whole genome shotgun (WGS) entry which is preliminary data.</text>
</comment>
<sequence length="56" mass="5644">SPPAENSRALCTQLEAQEKHGAGAGRRLEAPVGPQLPAGLSERPSAARALTVPGAT</sequence>
<organism evidence="2 3">
    <name type="scientific">Saguinus oedipus</name>
    <name type="common">Cotton-top tamarin</name>
    <name type="synonym">Oedipomidas oedipus</name>
    <dbReference type="NCBI Taxonomy" id="9490"/>
    <lineage>
        <taxon>Eukaryota</taxon>
        <taxon>Metazoa</taxon>
        <taxon>Chordata</taxon>
        <taxon>Craniata</taxon>
        <taxon>Vertebrata</taxon>
        <taxon>Euteleostomi</taxon>
        <taxon>Mammalia</taxon>
        <taxon>Eutheria</taxon>
        <taxon>Euarchontoglires</taxon>
        <taxon>Primates</taxon>
        <taxon>Haplorrhini</taxon>
        <taxon>Platyrrhini</taxon>
        <taxon>Cebidae</taxon>
        <taxon>Callitrichinae</taxon>
        <taxon>Saguinus</taxon>
    </lineage>
</organism>
<protein>
    <submittedName>
        <fullName evidence="2">Uncharacterized protein</fullName>
    </submittedName>
</protein>
<dbReference type="Proteomes" id="UP001266305">
    <property type="component" value="Unassembled WGS sequence"/>
</dbReference>
<evidence type="ECO:0000313" key="2">
    <source>
        <dbReference type="EMBL" id="KAK2111739.1"/>
    </source>
</evidence>
<gene>
    <name evidence="2" type="ORF">P7K49_011485</name>
</gene>
<reference evidence="2 3" key="1">
    <citation type="submission" date="2023-05" db="EMBL/GenBank/DDBJ databases">
        <title>B98-5 Cell Line De Novo Hybrid Assembly: An Optical Mapping Approach.</title>
        <authorList>
            <person name="Kananen K."/>
            <person name="Auerbach J.A."/>
            <person name="Kautto E."/>
            <person name="Blachly J.S."/>
        </authorList>
    </citation>
    <scope>NUCLEOTIDE SEQUENCE [LARGE SCALE GENOMIC DNA]</scope>
    <source>
        <strain evidence="2">B95-8</strain>
        <tissue evidence="2">Cell line</tissue>
    </source>
</reference>
<dbReference type="EMBL" id="JASSZA010000005">
    <property type="protein sequence ID" value="KAK2111739.1"/>
    <property type="molecule type" value="Genomic_DNA"/>
</dbReference>
<proteinExistence type="predicted"/>
<feature type="non-terminal residue" evidence="2">
    <location>
        <position position="1"/>
    </location>
</feature>
<feature type="region of interest" description="Disordered" evidence="1">
    <location>
        <begin position="18"/>
        <end position="56"/>
    </location>
</feature>
<keyword evidence="3" id="KW-1185">Reference proteome</keyword>